<dbReference type="Proteomes" id="UP000236509">
    <property type="component" value="Unassembled WGS sequence"/>
</dbReference>
<dbReference type="GeneID" id="66838396"/>
<reference evidence="2 3" key="1">
    <citation type="submission" date="2015-04" db="EMBL/GenBank/DDBJ databases">
        <authorList>
            <person name="Cao L."/>
            <person name="Gao C.H."/>
        </authorList>
    </citation>
    <scope>NUCLEOTIDE SEQUENCE [LARGE SCALE GENOMIC DNA]</scope>
    <source>
        <strain evidence="2 3">SH3</strain>
    </source>
</reference>
<dbReference type="RefSeq" id="WP_000359390.1">
    <property type="nucleotide sequence ID" value="NC_016941.1"/>
</dbReference>
<evidence type="ECO:0000313" key="3">
    <source>
        <dbReference type="Proteomes" id="UP000236509"/>
    </source>
</evidence>
<dbReference type="EMBL" id="CVOU01000007">
    <property type="protein sequence ID" value="CRI19046.1"/>
    <property type="molecule type" value="Genomic_DNA"/>
</dbReference>
<dbReference type="AlphaFoldDB" id="A0A7U7PWY0"/>
<dbReference type="GO" id="GO:0003964">
    <property type="term" value="F:RNA-directed DNA polymerase activity"/>
    <property type="evidence" value="ECO:0007669"/>
    <property type="project" value="UniProtKB-KW"/>
</dbReference>
<protein>
    <submittedName>
        <fullName evidence="2">Putative reverse transcriptase</fullName>
    </submittedName>
</protein>
<keyword evidence="2" id="KW-0548">Nucleotidyltransferase</keyword>
<comment type="caution">
    <text evidence="2">The sequence shown here is derived from an EMBL/GenBank/DDBJ whole genome shotgun (WGS) entry which is preliminary data.</text>
</comment>
<keyword evidence="2" id="KW-0695">RNA-directed DNA polymerase</keyword>
<sequence length="508" mass="59722">MDKLKLITEMSNKEARAFLLKSQSYCSIDLPGYFNFDCILEEINNKFEKINENNVKNYVKMNNLKEQDDINCKIYANKDGNFDWRPLEIINPYLYIYLVRYLTRTDVWYQLVNCFNNNKVERITVASIPVESQISTKDKKEQIYNWWDEVEQESIVYALDYKKIIHLDISNCYGSIYTHVISWAIHGKNHAKNQKRNKNLLGNKIDYLIQLMQNNQTNGIPQGSILMDFVAEIILTYADKLLENKIGDYDIDYKIIRYRDDYRIFANDSETINIVTKALNVVLMTLNFKLNSKKTVYSEDIIISSIKEDKISYQDIISSIYTKISPNELVFHLNLPKHLLKILMFSKRYPNSGSVMKMLNEFHVYRLDDIKLNEHTYNIQCISILTEIMMTNLKTTPLCIAIISSFINSFDICEKQKIIEKIIKKVSSTPNVDLVNIWLQRLTIKELNSLKYDTNLCEFVCGNREKIFNISWIKGIKNQVELKNIIDTDYIENMENIISPEETSLFLY</sequence>
<gene>
    <name evidence="2" type="ORF">BN1326_150283</name>
</gene>
<keyword evidence="2" id="KW-0808">Transferase</keyword>
<feature type="domain" description="Reverse transcriptase" evidence="1">
    <location>
        <begin position="58"/>
        <end position="318"/>
    </location>
</feature>
<dbReference type="CDD" id="cd01646">
    <property type="entry name" value="RT_Bac_retron_I"/>
    <property type="match status" value="1"/>
</dbReference>
<dbReference type="PROSITE" id="PS50878">
    <property type="entry name" value="RT_POL"/>
    <property type="match status" value="1"/>
</dbReference>
<organism evidence="2 3">
    <name type="scientific">Staphylococcus argenteus</name>
    <dbReference type="NCBI Taxonomy" id="985002"/>
    <lineage>
        <taxon>Bacteria</taxon>
        <taxon>Bacillati</taxon>
        <taxon>Bacillota</taxon>
        <taxon>Bacilli</taxon>
        <taxon>Bacillales</taxon>
        <taxon>Staphylococcaceae</taxon>
        <taxon>Staphylococcus</taxon>
    </lineage>
</organism>
<accession>A0A7U7PWY0</accession>
<dbReference type="Pfam" id="PF00078">
    <property type="entry name" value="RVT_1"/>
    <property type="match status" value="1"/>
</dbReference>
<dbReference type="KEGG" id="suh:SAMSHR1132_00610"/>
<name>A0A7U7PWY0_9STAP</name>
<dbReference type="InterPro" id="IPR000477">
    <property type="entry name" value="RT_dom"/>
</dbReference>
<evidence type="ECO:0000259" key="1">
    <source>
        <dbReference type="PROSITE" id="PS50878"/>
    </source>
</evidence>
<evidence type="ECO:0000313" key="2">
    <source>
        <dbReference type="EMBL" id="CRI19046.1"/>
    </source>
</evidence>
<proteinExistence type="predicted"/>
<keyword evidence="3" id="KW-1185">Reference proteome</keyword>